<dbReference type="Proteomes" id="UP001054902">
    <property type="component" value="Unassembled WGS sequence"/>
</dbReference>
<name>A0AAD3CD55_9STRA</name>
<protein>
    <recommendedName>
        <fullName evidence="5">Nickel/cobalt efflux system</fullName>
    </recommendedName>
</protein>
<feature type="transmembrane region" description="Helical" evidence="1">
    <location>
        <begin position="122"/>
        <end position="142"/>
    </location>
</feature>
<keyword evidence="4" id="KW-1185">Reference proteome</keyword>
<dbReference type="EMBL" id="BLLK01000012">
    <property type="protein sequence ID" value="GFH43583.1"/>
    <property type="molecule type" value="Genomic_DNA"/>
</dbReference>
<dbReference type="InterPro" id="IPR052776">
    <property type="entry name" value="Chloro_ReproSupport/MetalTrans"/>
</dbReference>
<dbReference type="AlphaFoldDB" id="A0AAD3CD55"/>
<feature type="transmembrane region" description="Helical" evidence="1">
    <location>
        <begin position="279"/>
        <end position="299"/>
    </location>
</feature>
<gene>
    <name evidence="3" type="ORF">CTEN210_00056</name>
</gene>
<feature type="chain" id="PRO_5042024345" description="Nickel/cobalt efflux system" evidence="2">
    <location>
        <begin position="19"/>
        <end position="300"/>
    </location>
</feature>
<keyword evidence="2" id="KW-0732">Signal</keyword>
<keyword evidence="1" id="KW-0812">Transmembrane</keyword>
<accession>A0AAD3CD55</accession>
<dbReference type="PANTHER" id="PTHR33876:SF4">
    <property type="entry name" value="CHLOROPLAST PROTEIN FOR GROWTH AND FERTILITY 2"/>
    <property type="match status" value="1"/>
</dbReference>
<organism evidence="3 4">
    <name type="scientific">Chaetoceros tenuissimus</name>
    <dbReference type="NCBI Taxonomy" id="426638"/>
    <lineage>
        <taxon>Eukaryota</taxon>
        <taxon>Sar</taxon>
        <taxon>Stramenopiles</taxon>
        <taxon>Ochrophyta</taxon>
        <taxon>Bacillariophyta</taxon>
        <taxon>Coscinodiscophyceae</taxon>
        <taxon>Chaetocerotophycidae</taxon>
        <taxon>Chaetocerotales</taxon>
        <taxon>Chaetocerotaceae</taxon>
        <taxon>Chaetoceros</taxon>
    </lineage>
</organism>
<keyword evidence="1" id="KW-0472">Membrane</keyword>
<evidence type="ECO:0000256" key="2">
    <source>
        <dbReference type="SAM" id="SignalP"/>
    </source>
</evidence>
<evidence type="ECO:0000256" key="1">
    <source>
        <dbReference type="SAM" id="Phobius"/>
    </source>
</evidence>
<feature type="transmembrane region" description="Helical" evidence="1">
    <location>
        <begin position="154"/>
        <end position="179"/>
    </location>
</feature>
<sequence>MSKLSVICLLALMSTSMAFTPSMPYTNINQIHTPKINDIRSSASSNLFHSIHSKQVRNNNDGKRQSLQLNMAPATGAAALMGVVSGGILGGALHAIAGPDHLAALLPRCCGQKWYRAGRIGALWGMGHGVSATILGLTAFGLKNRVATMPAVKGMLIGASSAMEVAVGASLIFIGLLGIKEAREFENEDDEDESGISAGEDSAQKRAVVFNGILHGFSWDGAPSLAPALAVATWKGSISFLLAYALGTMGAMSITTTLIGESTRRAGEILHRPDLPQKLSLVSSFLAMAVGIFWCYLAFK</sequence>
<evidence type="ECO:0008006" key="5">
    <source>
        <dbReference type="Google" id="ProtNLM"/>
    </source>
</evidence>
<keyword evidence="1" id="KW-1133">Transmembrane helix</keyword>
<reference evidence="3 4" key="1">
    <citation type="journal article" date="2021" name="Sci. Rep.">
        <title>The genome of the diatom Chaetoceros tenuissimus carries an ancient integrated fragment of an extant virus.</title>
        <authorList>
            <person name="Hongo Y."/>
            <person name="Kimura K."/>
            <person name="Takaki Y."/>
            <person name="Yoshida Y."/>
            <person name="Baba S."/>
            <person name="Kobayashi G."/>
            <person name="Nagasaki K."/>
            <person name="Hano T."/>
            <person name="Tomaru Y."/>
        </authorList>
    </citation>
    <scope>NUCLEOTIDE SEQUENCE [LARGE SCALE GENOMIC DNA]</scope>
    <source>
        <strain evidence="3 4">NIES-3715</strain>
    </source>
</reference>
<dbReference type="PANTHER" id="PTHR33876">
    <property type="entry name" value="UNNAMED PRODUCT"/>
    <property type="match status" value="1"/>
</dbReference>
<evidence type="ECO:0000313" key="4">
    <source>
        <dbReference type="Proteomes" id="UP001054902"/>
    </source>
</evidence>
<feature type="signal peptide" evidence="2">
    <location>
        <begin position="1"/>
        <end position="18"/>
    </location>
</feature>
<comment type="caution">
    <text evidence="3">The sequence shown here is derived from an EMBL/GenBank/DDBJ whole genome shotgun (WGS) entry which is preliminary data.</text>
</comment>
<proteinExistence type="predicted"/>
<evidence type="ECO:0000313" key="3">
    <source>
        <dbReference type="EMBL" id="GFH43583.1"/>
    </source>
</evidence>
<feature type="transmembrane region" description="Helical" evidence="1">
    <location>
        <begin position="238"/>
        <end position="259"/>
    </location>
</feature>